<dbReference type="Pfam" id="PF07679">
    <property type="entry name" value="I-set"/>
    <property type="match status" value="2"/>
</dbReference>
<dbReference type="Gene3D" id="2.60.40.10">
    <property type="entry name" value="Immunoglobulins"/>
    <property type="match status" value="4"/>
</dbReference>
<dbReference type="GeneID" id="113510107"/>
<dbReference type="PANTHER" id="PTHR10075">
    <property type="entry name" value="BASIGIN RELATED"/>
    <property type="match status" value="1"/>
</dbReference>
<feature type="domain" description="Ig-like" evidence="3">
    <location>
        <begin position="32"/>
        <end position="121"/>
    </location>
</feature>
<dbReference type="Proteomes" id="UP001652740">
    <property type="component" value="Unplaced"/>
</dbReference>
<evidence type="ECO:0000256" key="2">
    <source>
        <dbReference type="SAM" id="SignalP"/>
    </source>
</evidence>
<evidence type="ECO:0000259" key="3">
    <source>
        <dbReference type="PROSITE" id="PS50835"/>
    </source>
</evidence>
<evidence type="ECO:0000313" key="4">
    <source>
        <dbReference type="Proteomes" id="UP001652740"/>
    </source>
</evidence>
<keyword evidence="4" id="KW-1185">Reference proteome</keyword>
<dbReference type="InterPro" id="IPR036179">
    <property type="entry name" value="Ig-like_dom_sf"/>
</dbReference>
<protein>
    <submittedName>
        <fullName evidence="5">Hemolin</fullName>
    </submittedName>
</protein>
<name>A0A6J1W8Q8_GALME</name>
<dbReference type="InterPro" id="IPR003599">
    <property type="entry name" value="Ig_sub"/>
</dbReference>
<accession>A0A6J1W8Q8</accession>
<dbReference type="InterPro" id="IPR003598">
    <property type="entry name" value="Ig_sub2"/>
</dbReference>
<organism evidence="4 5">
    <name type="scientific">Galleria mellonella</name>
    <name type="common">Greater wax moth</name>
    <dbReference type="NCBI Taxonomy" id="7137"/>
    <lineage>
        <taxon>Eukaryota</taxon>
        <taxon>Metazoa</taxon>
        <taxon>Ecdysozoa</taxon>
        <taxon>Arthropoda</taxon>
        <taxon>Hexapoda</taxon>
        <taxon>Insecta</taxon>
        <taxon>Pterygota</taxon>
        <taxon>Neoptera</taxon>
        <taxon>Endopterygota</taxon>
        <taxon>Lepidoptera</taxon>
        <taxon>Glossata</taxon>
        <taxon>Ditrysia</taxon>
        <taxon>Pyraloidea</taxon>
        <taxon>Pyralidae</taxon>
        <taxon>Galleriinae</taxon>
        <taxon>Galleria</taxon>
    </lineage>
</organism>
<dbReference type="InterPro" id="IPR013098">
    <property type="entry name" value="Ig_I-set"/>
</dbReference>
<dbReference type="RefSeq" id="XP_026749325.2">
    <property type="nucleotide sequence ID" value="XM_026893524.3"/>
</dbReference>
<dbReference type="PANTHER" id="PTHR10075:SF14">
    <property type="entry name" value="CELL ADHESION MOLECULE DSCAM2-RELATED"/>
    <property type="match status" value="1"/>
</dbReference>
<feature type="domain" description="Ig-like" evidence="3">
    <location>
        <begin position="130"/>
        <end position="221"/>
    </location>
</feature>
<reference evidence="5" key="1">
    <citation type="submission" date="2025-08" db="UniProtKB">
        <authorList>
            <consortium name="RefSeq"/>
        </authorList>
    </citation>
    <scope>IDENTIFICATION</scope>
    <source>
        <tissue evidence="5">Whole larvae</tissue>
    </source>
</reference>
<feature type="domain" description="Ig-like" evidence="3">
    <location>
        <begin position="237"/>
        <end position="330"/>
    </location>
</feature>
<dbReference type="InterPro" id="IPR007110">
    <property type="entry name" value="Ig-like_dom"/>
</dbReference>
<proteinExistence type="predicted"/>
<dbReference type="SUPFAM" id="SSF48726">
    <property type="entry name" value="Immunoglobulin"/>
    <property type="match status" value="4"/>
</dbReference>
<gene>
    <name evidence="5" type="primary">LOC113510107</name>
</gene>
<dbReference type="SMART" id="SM00408">
    <property type="entry name" value="IGc2"/>
    <property type="match status" value="4"/>
</dbReference>
<evidence type="ECO:0000256" key="1">
    <source>
        <dbReference type="ARBA" id="ARBA00023319"/>
    </source>
</evidence>
<feature type="domain" description="Ig-like" evidence="3">
    <location>
        <begin position="335"/>
        <end position="421"/>
    </location>
</feature>
<evidence type="ECO:0000313" key="5">
    <source>
        <dbReference type="RefSeq" id="XP_026749325.2"/>
    </source>
</evidence>
<dbReference type="Pfam" id="PF13927">
    <property type="entry name" value="Ig_3"/>
    <property type="match status" value="1"/>
</dbReference>
<sequence length="421" mass="46930">MRRFGIYLSLSVLSALCAAQPATNPVILRDVPAEVLFPYKNTLDAQSPFVLECLTVNKNSQKVSYKWTKNGQPLDLKANPNIVQRQGEGSLVFINPGQNDQGVYQCFAETPQGIASTRPINVKTTFLEVPKAEPVHHKPVEGRPYKLDCPKPNAYPEPTITWRSQLATDPSISDDVRDKRITVGPDGALYIANVTEKEVSDRFVYVCLGKSPAVRDEVPLAKHFIDSLTEDKQKKDNEVVEQYLTKELTAKVGEQIYLYCIYGGNPLAHPDWFRDGKDINNEPNSRITRYNRSAGKRLLIREVLPEDAGEYMCVANNEVGKVKKHTMKLSVISAPIFKKKPEQQMNVREGQDVTIPCEITAIPPATTSWTYNAAPIGKDRMTVTNTGLTIKKVQKTDTGYYGCSAKNVHGQNYAETVLIVA</sequence>
<keyword evidence="1" id="KW-0393">Immunoglobulin domain</keyword>
<dbReference type="PROSITE" id="PS50835">
    <property type="entry name" value="IG_LIKE"/>
    <property type="match status" value="4"/>
</dbReference>
<feature type="chain" id="PRO_5045668587" evidence="2">
    <location>
        <begin position="20"/>
        <end position="421"/>
    </location>
</feature>
<dbReference type="InterPro" id="IPR013783">
    <property type="entry name" value="Ig-like_fold"/>
</dbReference>
<keyword evidence="2" id="KW-0732">Signal</keyword>
<dbReference type="SMART" id="SM00409">
    <property type="entry name" value="IG"/>
    <property type="match status" value="4"/>
</dbReference>
<feature type="signal peptide" evidence="2">
    <location>
        <begin position="1"/>
        <end position="19"/>
    </location>
</feature>